<sequence>MQSLRILIAEDDKLSATLIKVLLEAEGHVVCGVSSSGASAVEAARSMMPDAVLMDIFLSDEMSGVEAARVIVRELAIPILFITGTSDKALLEQVVESGGLGLIKKPVSADELRVNLSILQHHQAMSLSLREQAARYKSFFHDSPAGMYVADSQGSILECNSALARMLGFESSRQMHEAVTEADSLYEAADHRSMICSRMHSSSESRPYAVRLRRRDGAFLDALEFVQCTSGMHGGTGRYHSVLVQTRGLGDAAAAELQVLRSTIDAIPDMVVIMGRDRSVLAANKAFFRHVGSEDGAIDPHKFPFAGTGSHCSGDCPFTRFVADGKVHSGWIRFVPEGPEFYNTVTPLRSADGSLLGCVQVFRLVPPGR</sequence>
<dbReference type="Pfam" id="PF00072">
    <property type="entry name" value="Response_reg"/>
    <property type="match status" value="1"/>
</dbReference>
<evidence type="ECO:0000313" key="6">
    <source>
        <dbReference type="Proteomes" id="UP000503840"/>
    </source>
</evidence>
<dbReference type="InterPro" id="IPR050595">
    <property type="entry name" value="Bact_response_regulator"/>
</dbReference>
<dbReference type="SMART" id="SM00448">
    <property type="entry name" value="REC"/>
    <property type="match status" value="1"/>
</dbReference>
<dbReference type="Gene3D" id="3.30.450.20">
    <property type="entry name" value="PAS domain"/>
    <property type="match status" value="2"/>
</dbReference>
<keyword evidence="1 2" id="KW-0597">Phosphoprotein</keyword>
<dbReference type="NCBIfam" id="TIGR00229">
    <property type="entry name" value="sensory_box"/>
    <property type="match status" value="1"/>
</dbReference>
<dbReference type="InterPro" id="IPR011006">
    <property type="entry name" value="CheY-like_superfamily"/>
</dbReference>
<feature type="domain" description="PAS" evidence="4">
    <location>
        <begin position="132"/>
        <end position="170"/>
    </location>
</feature>
<dbReference type="SUPFAM" id="SSF55785">
    <property type="entry name" value="PYP-like sensor domain (PAS domain)"/>
    <property type="match status" value="2"/>
</dbReference>
<dbReference type="RefSeq" id="WP_174403614.1">
    <property type="nucleotide sequence ID" value="NZ_BLVO01000004.1"/>
</dbReference>
<feature type="modified residue" description="4-aspartylphosphate" evidence="2">
    <location>
        <position position="55"/>
    </location>
</feature>
<dbReference type="PROSITE" id="PS50112">
    <property type="entry name" value="PAS"/>
    <property type="match status" value="1"/>
</dbReference>
<proteinExistence type="predicted"/>
<accession>A0A7J0BFI2</accession>
<dbReference type="Proteomes" id="UP000503840">
    <property type="component" value="Unassembled WGS sequence"/>
</dbReference>
<dbReference type="AlphaFoldDB" id="A0A7J0BFI2"/>
<dbReference type="GO" id="GO:0000160">
    <property type="term" value="P:phosphorelay signal transduction system"/>
    <property type="evidence" value="ECO:0007669"/>
    <property type="project" value="InterPro"/>
</dbReference>
<dbReference type="SUPFAM" id="SSF52172">
    <property type="entry name" value="CheY-like"/>
    <property type="match status" value="1"/>
</dbReference>
<keyword evidence="6" id="KW-1185">Reference proteome</keyword>
<dbReference type="EMBL" id="BLVO01000004">
    <property type="protein sequence ID" value="GFM31924.1"/>
    <property type="molecule type" value="Genomic_DNA"/>
</dbReference>
<dbReference type="Pfam" id="PF13188">
    <property type="entry name" value="PAS_8"/>
    <property type="match status" value="2"/>
</dbReference>
<dbReference type="PROSITE" id="PS50110">
    <property type="entry name" value="RESPONSE_REGULATORY"/>
    <property type="match status" value="1"/>
</dbReference>
<dbReference type="Gene3D" id="3.40.50.2300">
    <property type="match status" value="1"/>
</dbReference>
<evidence type="ECO:0000313" key="5">
    <source>
        <dbReference type="EMBL" id="GFM31924.1"/>
    </source>
</evidence>
<dbReference type="InterPro" id="IPR001789">
    <property type="entry name" value="Sig_transdc_resp-reg_receiver"/>
</dbReference>
<feature type="domain" description="Response regulatory" evidence="3">
    <location>
        <begin position="5"/>
        <end position="120"/>
    </location>
</feature>
<evidence type="ECO:0000256" key="2">
    <source>
        <dbReference type="PROSITE-ProRule" id="PRU00169"/>
    </source>
</evidence>
<comment type="caution">
    <text evidence="5">The sequence shown here is derived from an EMBL/GenBank/DDBJ whole genome shotgun (WGS) entry which is preliminary data.</text>
</comment>
<dbReference type="InterPro" id="IPR035965">
    <property type="entry name" value="PAS-like_dom_sf"/>
</dbReference>
<reference evidence="5 6" key="1">
    <citation type="submission" date="2020-05" db="EMBL/GenBank/DDBJ databases">
        <title>Draft genome sequence of Desulfovibrio sp. strain HN2T.</title>
        <authorList>
            <person name="Ueno A."/>
            <person name="Tamazawa S."/>
            <person name="Tamamura S."/>
            <person name="Murakami T."/>
            <person name="Kiyama T."/>
            <person name="Inomata H."/>
            <person name="Amano Y."/>
            <person name="Miyakawa K."/>
            <person name="Tamaki H."/>
            <person name="Naganuma T."/>
            <person name="Kaneko K."/>
        </authorList>
    </citation>
    <scope>NUCLEOTIDE SEQUENCE [LARGE SCALE GENOMIC DNA]</scope>
    <source>
        <strain evidence="5 6">HN2</strain>
    </source>
</reference>
<dbReference type="CDD" id="cd00130">
    <property type="entry name" value="PAS"/>
    <property type="match status" value="1"/>
</dbReference>
<dbReference type="InterPro" id="IPR000014">
    <property type="entry name" value="PAS"/>
</dbReference>
<protein>
    <submittedName>
        <fullName evidence="5">Response regulator</fullName>
    </submittedName>
</protein>
<evidence type="ECO:0000259" key="4">
    <source>
        <dbReference type="PROSITE" id="PS50112"/>
    </source>
</evidence>
<dbReference type="PANTHER" id="PTHR44591:SF3">
    <property type="entry name" value="RESPONSE REGULATORY DOMAIN-CONTAINING PROTEIN"/>
    <property type="match status" value="1"/>
</dbReference>
<name>A0A7J0BFI2_9BACT</name>
<evidence type="ECO:0000256" key="1">
    <source>
        <dbReference type="ARBA" id="ARBA00022553"/>
    </source>
</evidence>
<evidence type="ECO:0000259" key="3">
    <source>
        <dbReference type="PROSITE" id="PS50110"/>
    </source>
</evidence>
<dbReference type="PANTHER" id="PTHR44591">
    <property type="entry name" value="STRESS RESPONSE REGULATOR PROTEIN 1"/>
    <property type="match status" value="1"/>
</dbReference>
<gene>
    <name evidence="5" type="ORF">DSM101010T_02890</name>
</gene>
<organism evidence="5 6">
    <name type="scientific">Desulfovibrio subterraneus</name>
    <dbReference type="NCBI Taxonomy" id="2718620"/>
    <lineage>
        <taxon>Bacteria</taxon>
        <taxon>Pseudomonadati</taxon>
        <taxon>Thermodesulfobacteriota</taxon>
        <taxon>Desulfovibrionia</taxon>
        <taxon>Desulfovibrionales</taxon>
        <taxon>Desulfovibrionaceae</taxon>
        <taxon>Desulfovibrio</taxon>
    </lineage>
</organism>